<dbReference type="AlphaFoldDB" id="A0A6B0UNN0"/>
<evidence type="ECO:0000256" key="1">
    <source>
        <dbReference type="SAM" id="SignalP"/>
    </source>
</evidence>
<organism evidence="2">
    <name type="scientific">Ixodes ricinus</name>
    <name type="common">Common tick</name>
    <name type="synonym">Acarus ricinus</name>
    <dbReference type="NCBI Taxonomy" id="34613"/>
    <lineage>
        <taxon>Eukaryota</taxon>
        <taxon>Metazoa</taxon>
        <taxon>Ecdysozoa</taxon>
        <taxon>Arthropoda</taxon>
        <taxon>Chelicerata</taxon>
        <taxon>Arachnida</taxon>
        <taxon>Acari</taxon>
        <taxon>Parasitiformes</taxon>
        <taxon>Ixodida</taxon>
        <taxon>Ixodoidea</taxon>
        <taxon>Ixodidae</taxon>
        <taxon>Ixodinae</taxon>
        <taxon>Ixodes</taxon>
    </lineage>
</organism>
<evidence type="ECO:0000313" key="2">
    <source>
        <dbReference type="EMBL" id="MXU91121.1"/>
    </source>
</evidence>
<keyword evidence="1" id="KW-0732">Signal</keyword>
<accession>A0A6B0UNN0</accession>
<protein>
    <recommendedName>
        <fullName evidence="3">Secreted protein</fullName>
    </recommendedName>
</protein>
<feature type="signal peptide" evidence="1">
    <location>
        <begin position="1"/>
        <end position="24"/>
    </location>
</feature>
<feature type="chain" id="PRO_5025489392" description="Secreted protein" evidence="1">
    <location>
        <begin position="25"/>
        <end position="120"/>
    </location>
</feature>
<reference evidence="2" key="1">
    <citation type="submission" date="2019-12" db="EMBL/GenBank/DDBJ databases">
        <title>An insight into the sialome of adult female Ixodes ricinus ticks feeding for 6 days.</title>
        <authorList>
            <person name="Perner J."/>
            <person name="Ribeiro J.M.C."/>
        </authorList>
    </citation>
    <scope>NUCLEOTIDE SEQUENCE</scope>
    <source>
        <strain evidence="2">Semi-engorged</strain>
        <tissue evidence="2">Salivary glands</tissue>
    </source>
</reference>
<proteinExistence type="predicted"/>
<name>A0A6B0UNN0_IXORI</name>
<evidence type="ECO:0008006" key="3">
    <source>
        <dbReference type="Google" id="ProtNLM"/>
    </source>
</evidence>
<dbReference type="EMBL" id="GIFC01009038">
    <property type="protein sequence ID" value="MXU91121.1"/>
    <property type="molecule type" value="Transcribed_RNA"/>
</dbReference>
<sequence length="120" mass="13365">MFSRFFSAASLRAAQLWLRAFCFSSTCSELGCSTCNSCRASWFTTATRDALPFISCSKPSKRCRITSVSSASLVSTMLSSILSFSWIHWCTPSASLNSLCSERASRRRCFRSRARSSRSL</sequence>